<reference evidence="1" key="1">
    <citation type="submission" date="2020-04" db="EMBL/GenBank/DDBJ databases">
        <authorList>
            <person name="Chiriac C."/>
            <person name="Salcher M."/>
            <person name="Ghai R."/>
            <person name="Kavagutti S V."/>
        </authorList>
    </citation>
    <scope>NUCLEOTIDE SEQUENCE</scope>
</reference>
<evidence type="ECO:0000313" key="1">
    <source>
        <dbReference type="EMBL" id="CAB4143368.1"/>
    </source>
</evidence>
<name>A0A6J5M9G1_9CAUD</name>
<proteinExistence type="predicted"/>
<organism evidence="1">
    <name type="scientific">uncultured Caudovirales phage</name>
    <dbReference type="NCBI Taxonomy" id="2100421"/>
    <lineage>
        <taxon>Viruses</taxon>
        <taxon>Duplodnaviria</taxon>
        <taxon>Heunggongvirae</taxon>
        <taxon>Uroviricota</taxon>
        <taxon>Caudoviricetes</taxon>
        <taxon>Peduoviridae</taxon>
        <taxon>Maltschvirus</taxon>
        <taxon>Maltschvirus maltsch</taxon>
    </lineage>
</organism>
<sequence>MSDPGINSTDLSSTSSIANSISESFYPNGEMVVTGTTMSRQPYEDRSLRSADPVKILQGDSLYRNPAFAINAYAQSTQSAMHGIIASMSDIGDEVKIADPNDPRGAPLTGAAAKMEIAKNSMLVTNNAPSGFADSIRALNDSIINSTTQPTTSDLAYVTSEMGATLAESTKGYIPSSEPTMVLNGGSRGIALESILSAQEKEVYTKKISELHGKANFKGSVNPFTIDFNTNKAGQNLSTLDFSINQEPSYISGSMQSLPVDSGLLGSGQKRCYISAALIEMLLQVTNKIYIEGETGTRTLVGPNFSVLTAENNSVSDHAFGRGFDIMAIGNSNSAPNKLVTNIDTYRQALNLLLTTLNGLTQDLHPDLIVVHDQLMTELGIADQGLEGANAAVRIKYPNLGKFVNFAVDTHHRNHIHVSFSPQRAGSFITPEIATAITGVEFDSSDVSSGISMDKFKQNFFGKNDASLSPDELMALLSTSGLFSLEVSAIFTAIAQREANVRPAAINTKRPQDFSVGMFQINLLKNAHGDKTFYLKYNASGQPEDSTALGYKLAYSIDSDNNPNTLADKVMNQATQATVDQRVWIPYNQAWMLGVTAVGSVRVAQVVKKNNPIDEYCFHPWGDYGTTYVPGFIFKTKFSTALSVYLNRGGTDANLRKWIRTNIPQKSRAYAYLEGWMGGNVYDPDGNVL</sequence>
<gene>
    <name evidence="1" type="ORF">UFOVP436_126</name>
    <name evidence="2" type="ORF">UFOVP784_126</name>
</gene>
<protein>
    <submittedName>
        <fullName evidence="1">Uncharacterized protein</fullName>
    </submittedName>
</protein>
<dbReference type="EMBL" id="LR796418">
    <property type="protein sequence ID" value="CAB4143368.1"/>
    <property type="molecule type" value="Genomic_DNA"/>
</dbReference>
<dbReference type="EMBL" id="LR796737">
    <property type="protein sequence ID" value="CAB4162807.1"/>
    <property type="molecule type" value="Genomic_DNA"/>
</dbReference>
<evidence type="ECO:0000313" key="2">
    <source>
        <dbReference type="EMBL" id="CAB4162807.1"/>
    </source>
</evidence>
<accession>A0A6J5M9G1</accession>